<comment type="caution">
    <text evidence="1">The sequence shown here is derived from an EMBL/GenBank/DDBJ whole genome shotgun (WGS) entry which is preliminary data.</text>
</comment>
<keyword evidence="2" id="KW-1185">Reference proteome</keyword>
<name>A0ACB8Q8G5_9AGAM</name>
<reference evidence="1" key="1">
    <citation type="submission" date="2021-02" db="EMBL/GenBank/DDBJ databases">
        <authorList>
            <consortium name="DOE Joint Genome Institute"/>
            <person name="Ahrendt S."/>
            <person name="Looney B.P."/>
            <person name="Miyauchi S."/>
            <person name="Morin E."/>
            <person name="Drula E."/>
            <person name="Courty P.E."/>
            <person name="Chicoki N."/>
            <person name="Fauchery L."/>
            <person name="Kohler A."/>
            <person name="Kuo A."/>
            <person name="Labutti K."/>
            <person name="Pangilinan J."/>
            <person name="Lipzen A."/>
            <person name="Riley R."/>
            <person name="Andreopoulos W."/>
            <person name="He G."/>
            <person name="Johnson J."/>
            <person name="Barry K.W."/>
            <person name="Grigoriev I.V."/>
            <person name="Nagy L."/>
            <person name="Hibbett D."/>
            <person name="Henrissat B."/>
            <person name="Matheny P.B."/>
            <person name="Labbe J."/>
            <person name="Martin F."/>
        </authorList>
    </citation>
    <scope>NUCLEOTIDE SEQUENCE</scope>
    <source>
        <strain evidence="1">EC-137</strain>
    </source>
</reference>
<evidence type="ECO:0000313" key="1">
    <source>
        <dbReference type="EMBL" id="KAI0028104.1"/>
    </source>
</evidence>
<dbReference type="EMBL" id="MU273792">
    <property type="protein sequence ID" value="KAI0028104.1"/>
    <property type="molecule type" value="Genomic_DNA"/>
</dbReference>
<organism evidence="1 2">
    <name type="scientific">Vararia minispora EC-137</name>
    <dbReference type="NCBI Taxonomy" id="1314806"/>
    <lineage>
        <taxon>Eukaryota</taxon>
        <taxon>Fungi</taxon>
        <taxon>Dikarya</taxon>
        <taxon>Basidiomycota</taxon>
        <taxon>Agaricomycotina</taxon>
        <taxon>Agaricomycetes</taxon>
        <taxon>Russulales</taxon>
        <taxon>Lachnocladiaceae</taxon>
        <taxon>Vararia</taxon>
    </lineage>
</organism>
<protein>
    <submittedName>
        <fullName evidence="1">Cytochrome P450</fullName>
    </submittedName>
</protein>
<gene>
    <name evidence="1" type="ORF">K488DRAFT_59541</name>
</gene>
<evidence type="ECO:0000313" key="2">
    <source>
        <dbReference type="Proteomes" id="UP000814128"/>
    </source>
</evidence>
<sequence length="517" mass="57405">MFRQLSLDIFVVGLVISLVHWISSSHRRRGLSLPPGPRGVPIIGSLFSVPRANECIIYRDWGLKYGSDLIHFGVFGTHTIVVNSAKATKDLFSDRSALYSDRYARTLALTRLHSLGFNWALVFASYGPRWRALRKGVQEQFHRDAARAFEPIEEFSAHALLRELVKAPEGFLLHIRHMAGRIIMRIAYGIDIRPHNDPYVHMAEEALQAISVGSQFGGLLFDMVPFLQKMPSWFPGTRMRGILRGKRPVADAMFEKAWVDTAKAVAEGTAQPSVAVSNLGKQETPWKSNQAIPANIYIAGADTTVSSIQSFFLAMVLYPDAQRKAQEEIDRVLAGSRLPTFDDAKSLPYVNALVKEVLRWHPVAPLGVAHRVTVDDVYEGHFIPKGSTILGNIWAILHDPTVFPEPESFRPEHFLVSEHGGSLPPDAALSPEAAFGFGRRICPGRHMARASVWIVVANVLAAFDIGPARDKDGRVVPVKEEYTSGIVAYPSPFECKIMPRSEKARELVMATEDEALV</sequence>
<accession>A0ACB8Q8G5</accession>
<reference evidence="1" key="2">
    <citation type="journal article" date="2022" name="New Phytol.">
        <title>Evolutionary transition to the ectomycorrhizal habit in the genomes of a hyperdiverse lineage of mushroom-forming fungi.</title>
        <authorList>
            <person name="Looney B."/>
            <person name="Miyauchi S."/>
            <person name="Morin E."/>
            <person name="Drula E."/>
            <person name="Courty P.E."/>
            <person name="Kohler A."/>
            <person name="Kuo A."/>
            <person name="LaButti K."/>
            <person name="Pangilinan J."/>
            <person name="Lipzen A."/>
            <person name="Riley R."/>
            <person name="Andreopoulos W."/>
            <person name="He G."/>
            <person name="Johnson J."/>
            <person name="Nolan M."/>
            <person name="Tritt A."/>
            <person name="Barry K.W."/>
            <person name="Grigoriev I.V."/>
            <person name="Nagy L.G."/>
            <person name="Hibbett D."/>
            <person name="Henrissat B."/>
            <person name="Matheny P.B."/>
            <person name="Labbe J."/>
            <person name="Martin F.M."/>
        </authorList>
    </citation>
    <scope>NUCLEOTIDE SEQUENCE</scope>
    <source>
        <strain evidence="1">EC-137</strain>
    </source>
</reference>
<dbReference type="Proteomes" id="UP000814128">
    <property type="component" value="Unassembled WGS sequence"/>
</dbReference>
<proteinExistence type="predicted"/>